<evidence type="ECO:0000256" key="3">
    <source>
        <dbReference type="ARBA" id="ARBA00023163"/>
    </source>
</evidence>
<evidence type="ECO:0000256" key="1">
    <source>
        <dbReference type="ARBA" id="ARBA00023015"/>
    </source>
</evidence>
<dbReference type="Proteomes" id="UP000540423">
    <property type="component" value="Unassembled WGS sequence"/>
</dbReference>
<dbReference type="SMART" id="SM00345">
    <property type="entry name" value="HTH_GNTR"/>
    <property type="match status" value="1"/>
</dbReference>
<dbReference type="Pfam" id="PF00392">
    <property type="entry name" value="GntR"/>
    <property type="match status" value="1"/>
</dbReference>
<dbReference type="PRINTS" id="PR00035">
    <property type="entry name" value="HTHGNTR"/>
</dbReference>
<reference evidence="5 6" key="1">
    <citation type="submission" date="2020-08" db="EMBL/GenBank/DDBJ databases">
        <title>Genomic Encyclopedia of Type Strains, Phase IV (KMG-IV): sequencing the most valuable type-strain genomes for metagenomic binning, comparative biology and taxonomic classification.</title>
        <authorList>
            <person name="Goeker M."/>
        </authorList>
    </citation>
    <scope>NUCLEOTIDE SEQUENCE [LARGE SCALE GENOMIC DNA]</scope>
    <source>
        <strain evidence="5 6">DSM 40141</strain>
    </source>
</reference>
<evidence type="ECO:0000256" key="2">
    <source>
        <dbReference type="ARBA" id="ARBA00023125"/>
    </source>
</evidence>
<dbReference type="PANTHER" id="PTHR44846">
    <property type="entry name" value="MANNOSYL-D-GLYCERATE TRANSPORT/METABOLISM SYSTEM REPRESSOR MNGR-RELATED"/>
    <property type="match status" value="1"/>
</dbReference>
<keyword evidence="3" id="KW-0804">Transcription</keyword>
<dbReference type="PANTHER" id="PTHR44846:SF17">
    <property type="entry name" value="GNTR-FAMILY TRANSCRIPTIONAL REGULATOR"/>
    <property type="match status" value="1"/>
</dbReference>
<dbReference type="InterPro" id="IPR036390">
    <property type="entry name" value="WH_DNA-bd_sf"/>
</dbReference>
<dbReference type="GO" id="GO:0003677">
    <property type="term" value="F:DNA binding"/>
    <property type="evidence" value="ECO:0007669"/>
    <property type="project" value="UniProtKB-KW"/>
</dbReference>
<proteinExistence type="predicted"/>
<dbReference type="EMBL" id="JACHEM010000015">
    <property type="protein sequence ID" value="MBB6438848.1"/>
    <property type="molecule type" value="Genomic_DNA"/>
</dbReference>
<dbReference type="GO" id="GO:0003700">
    <property type="term" value="F:DNA-binding transcription factor activity"/>
    <property type="evidence" value="ECO:0007669"/>
    <property type="project" value="InterPro"/>
</dbReference>
<dbReference type="InterPro" id="IPR028978">
    <property type="entry name" value="Chorismate_lyase_/UTRA_dom_sf"/>
</dbReference>
<dbReference type="RefSeq" id="WP_185035297.1">
    <property type="nucleotide sequence ID" value="NZ_BNBN01000012.1"/>
</dbReference>
<dbReference type="Gene3D" id="1.10.10.10">
    <property type="entry name" value="Winged helix-like DNA-binding domain superfamily/Winged helix DNA-binding domain"/>
    <property type="match status" value="1"/>
</dbReference>
<dbReference type="InterPro" id="IPR000524">
    <property type="entry name" value="Tscrpt_reg_HTH_GntR"/>
</dbReference>
<dbReference type="SUPFAM" id="SSF46785">
    <property type="entry name" value="Winged helix' DNA-binding domain"/>
    <property type="match status" value="1"/>
</dbReference>
<name>A0A7X0HMG2_9ACTN</name>
<feature type="domain" description="HTH gntR-type" evidence="4">
    <location>
        <begin position="10"/>
        <end position="77"/>
    </location>
</feature>
<dbReference type="GO" id="GO:0045892">
    <property type="term" value="P:negative regulation of DNA-templated transcription"/>
    <property type="evidence" value="ECO:0007669"/>
    <property type="project" value="TreeGrafter"/>
</dbReference>
<dbReference type="Gene3D" id="3.40.1410.10">
    <property type="entry name" value="Chorismate lyase-like"/>
    <property type="match status" value="1"/>
</dbReference>
<dbReference type="PROSITE" id="PS50949">
    <property type="entry name" value="HTH_GNTR"/>
    <property type="match status" value="1"/>
</dbReference>
<accession>A0A7X0HMG2</accession>
<comment type="caution">
    <text evidence="5">The sequence shown here is derived from an EMBL/GenBank/DDBJ whole genome shotgun (WGS) entry which is preliminary data.</text>
</comment>
<dbReference type="CDD" id="cd07377">
    <property type="entry name" value="WHTH_GntR"/>
    <property type="match status" value="1"/>
</dbReference>
<protein>
    <submittedName>
        <fullName evidence="5">GntR family transcriptional regulator</fullName>
    </submittedName>
</protein>
<keyword evidence="6" id="KW-1185">Reference proteome</keyword>
<dbReference type="AlphaFoldDB" id="A0A7X0HMG2"/>
<evidence type="ECO:0000313" key="6">
    <source>
        <dbReference type="Proteomes" id="UP000540423"/>
    </source>
</evidence>
<dbReference type="InterPro" id="IPR050679">
    <property type="entry name" value="Bact_HTH_transcr_reg"/>
</dbReference>
<gene>
    <name evidence="5" type="ORF">HNQ79_005360</name>
</gene>
<dbReference type="InterPro" id="IPR036388">
    <property type="entry name" value="WH-like_DNA-bd_sf"/>
</dbReference>
<keyword evidence="1" id="KW-0805">Transcription regulation</keyword>
<evidence type="ECO:0000313" key="5">
    <source>
        <dbReference type="EMBL" id="MBB6438848.1"/>
    </source>
</evidence>
<sequence>MAAHADASRLPIYLRVAAQIHEELTLRHVPPGERLPSERSLAAAHRASRETIRQALHHLREQGIVATDRSGSYVLPADDRPAVPRSDATPVFPGGVVAEALATACSAELLFRPAPTDIARVLGLTSGVRTLVHRQQVTGPAGDLIQRATTYFSRTALEEIPQLARRGRNMRRRFKPDLRRLYQWMDEAGLRPVCEETLTVTPPPARAAGTADLRVRRIVSDQLDRPLEVTDLTITAGSGSLNYRFSLAVAPALAAR</sequence>
<evidence type="ECO:0000259" key="4">
    <source>
        <dbReference type="PROSITE" id="PS50949"/>
    </source>
</evidence>
<keyword evidence="2" id="KW-0238">DNA-binding</keyword>
<organism evidence="5 6">
    <name type="scientific">Streptomyces candidus</name>
    <dbReference type="NCBI Taxonomy" id="67283"/>
    <lineage>
        <taxon>Bacteria</taxon>
        <taxon>Bacillati</taxon>
        <taxon>Actinomycetota</taxon>
        <taxon>Actinomycetes</taxon>
        <taxon>Kitasatosporales</taxon>
        <taxon>Streptomycetaceae</taxon>
        <taxon>Streptomyces</taxon>
    </lineage>
</organism>